<keyword evidence="5 7" id="KW-1133">Transmembrane helix</keyword>
<accession>A0A644XTQ8</accession>
<feature type="transmembrane region" description="Helical" evidence="7">
    <location>
        <begin position="162"/>
        <end position="181"/>
    </location>
</feature>
<dbReference type="AlphaFoldDB" id="A0A644XTQ8"/>
<evidence type="ECO:0000256" key="7">
    <source>
        <dbReference type="SAM" id="Phobius"/>
    </source>
</evidence>
<name>A0A644XTQ8_9ZZZZ</name>
<feature type="transmembrane region" description="Helical" evidence="7">
    <location>
        <begin position="132"/>
        <end position="150"/>
    </location>
</feature>
<evidence type="ECO:0000256" key="3">
    <source>
        <dbReference type="ARBA" id="ARBA00022475"/>
    </source>
</evidence>
<protein>
    <submittedName>
        <fullName evidence="8">Putative membrane transporter protein YfcA</fullName>
    </submittedName>
</protein>
<reference evidence="8" key="1">
    <citation type="submission" date="2019-08" db="EMBL/GenBank/DDBJ databases">
        <authorList>
            <person name="Kucharzyk K."/>
            <person name="Murdoch R.W."/>
            <person name="Higgins S."/>
            <person name="Loffler F."/>
        </authorList>
    </citation>
    <scope>NUCLEOTIDE SEQUENCE</scope>
</reference>
<keyword evidence="2" id="KW-0813">Transport</keyword>
<dbReference type="InterPro" id="IPR052017">
    <property type="entry name" value="TSUP"/>
</dbReference>
<feature type="transmembrane region" description="Helical" evidence="7">
    <location>
        <begin position="53"/>
        <end position="69"/>
    </location>
</feature>
<feature type="transmembrane region" description="Helical" evidence="7">
    <location>
        <begin position="7"/>
        <end position="33"/>
    </location>
</feature>
<gene>
    <name evidence="8" type="primary">yfcA_17</name>
    <name evidence="8" type="ORF">SDC9_66032</name>
</gene>
<keyword evidence="4 7" id="KW-0812">Transmembrane</keyword>
<dbReference type="PANTHER" id="PTHR30269:SF0">
    <property type="entry name" value="MEMBRANE TRANSPORTER PROTEIN YFCA-RELATED"/>
    <property type="match status" value="1"/>
</dbReference>
<evidence type="ECO:0000313" key="8">
    <source>
        <dbReference type="EMBL" id="MPM19606.1"/>
    </source>
</evidence>
<evidence type="ECO:0000256" key="1">
    <source>
        <dbReference type="ARBA" id="ARBA00004651"/>
    </source>
</evidence>
<dbReference type="EMBL" id="VSSQ01003207">
    <property type="protein sequence ID" value="MPM19606.1"/>
    <property type="molecule type" value="Genomic_DNA"/>
</dbReference>
<dbReference type="PANTHER" id="PTHR30269">
    <property type="entry name" value="TRANSMEMBRANE PROTEIN YFCA"/>
    <property type="match status" value="1"/>
</dbReference>
<comment type="caution">
    <text evidence="8">The sequence shown here is derived from an EMBL/GenBank/DDBJ whole genome shotgun (WGS) entry which is preliminary data.</text>
</comment>
<dbReference type="InterPro" id="IPR002781">
    <property type="entry name" value="TM_pro_TauE-like"/>
</dbReference>
<evidence type="ECO:0000256" key="4">
    <source>
        <dbReference type="ARBA" id="ARBA00022692"/>
    </source>
</evidence>
<feature type="transmembrane region" description="Helical" evidence="7">
    <location>
        <begin position="193"/>
        <end position="220"/>
    </location>
</feature>
<dbReference type="GO" id="GO:0005886">
    <property type="term" value="C:plasma membrane"/>
    <property type="evidence" value="ECO:0007669"/>
    <property type="project" value="UniProtKB-SubCell"/>
</dbReference>
<feature type="transmembrane region" description="Helical" evidence="7">
    <location>
        <begin position="76"/>
        <end position="96"/>
    </location>
</feature>
<organism evidence="8">
    <name type="scientific">bioreactor metagenome</name>
    <dbReference type="NCBI Taxonomy" id="1076179"/>
    <lineage>
        <taxon>unclassified sequences</taxon>
        <taxon>metagenomes</taxon>
        <taxon>ecological metagenomes</taxon>
    </lineage>
</organism>
<sequence>MEQYDPATMVFLVIAAFIASFIDSTVGGGGLISTPALLATGMPVSFALGTNKVAAMMGSFTSVVTFWRAGKVQKKVVLCLMPLSFIGSALGAYVVYLLPAALMKNVIVVMLVAVAIYTYRRKDWGDVSNVKEFGAGILASTILTAFGLGFYDGFFGPGTGSFLIFGFLFLGYNFVTAAGNAKALNFASGAGALLSFAMSGTVYWVYGLAMGVSMIFGAIFGSRMAIKHGASYVRPLYLCVTTVLIGKQIYELLLK</sequence>
<comment type="subcellular location">
    <subcellularLocation>
        <location evidence="1">Cell membrane</location>
        <topology evidence="1">Multi-pass membrane protein</topology>
    </subcellularLocation>
</comment>
<evidence type="ECO:0000256" key="2">
    <source>
        <dbReference type="ARBA" id="ARBA00022448"/>
    </source>
</evidence>
<keyword evidence="6 7" id="KW-0472">Membrane</keyword>
<keyword evidence="3" id="KW-1003">Cell membrane</keyword>
<dbReference type="Pfam" id="PF01925">
    <property type="entry name" value="TauE"/>
    <property type="match status" value="1"/>
</dbReference>
<evidence type="ECO:0000256" key="5">
    <source>
        <dbReference type="ARBA" id="ARBA00022989"/>
    </source>
</evidence>
<feature type="transmembrane region" description="Helical" evidence="7">
    <location>
        <begin position="102"/>
        <end position="120"/>
    </location>
</feature>
<evidence type="ECO:0000256" key="6">
    <source>
        <dbReference type="ARBA" id="ARBA00023136"/>
    </source>
</evidence>
<proteinExistence type="predicted"/>